<accession>A0A4Y2BKT3</accession>
<evidence type="ECO:0000313" key="2">
    <source>
        <dbReference type="Proteomes" id="UP000499080"/>
    </source>
</evidence>
<evidence type="ECO:0000313" key="1">
    <source>
        <dbReference type="EMBL" id="GBL92668.1"/>
    </source>
</evidence>
<organism evidence="1 2">
    <name type="scientific">Araneus ventricosus</name>
    <name type="common">Orbweaver spider</name>
    <name type="synonym">Epeira ventricosa</name>
    <dbReference type="NCBI Taxonomy" id="182803"/>
    <lineage>
        <taxon>Eukaryota</taxon>
        <taxon>Metazoa</taxon>
        <taxon>Ecdysozoa</taxon>
        <taxon>Arthropoda</taxon>
        <taxon>Chelicerata</taxon>
        <taxon>Arachnida</taxon>
        <taxon>Araneae</taxon>
        <taxon>Araneomorphae</taxon>
        <taxon>Entelegynae</taxon>
        <taxon>Araneoidea</taxon>
        <taxon>Araneidae</taxon>
        <taxon>Araneus</taxon>
    </lineage>
</organism>
<sequence length="305" mass="34690">MAGDTLAQASVIRFQSSFTVGGGVAYTRCLMFPHRKKVQWVQDRGSSAYGIPIPRSSAKQDFKQRALAKWQRRWDDSINGRSTYEVIKKVGLLNHYWPRQLIQFVTGYGHFPSYRFRFGKHPDNCCACGEPGTPLHYTTKCRLTLSYHLRCPADQYIEDLLNFITRQEDLIKSEQPEYSTIACIVHPTTKLMSPTTPFFSFLLEHSMTERDNQFQCLRPQPHVLALSVQFHAYPPNRQGAASVPSSGKYREDSSTFEIPYFVAKVAKFVAKWPKWSPSLSPRSGEPDVADASHPILIPVKLSSQP</sequence>
<dbReference type="EMBL" id="BGPR01000088">
    <property type="protein sequence ID" value="GBL92668.1"/>
    <property type="molecule type" value="Genomic_DNA"/>
</dbReference>
<name>A0A4Y2BKT3_ARAVE</name>
<dbReference type="OrthoDB" id="6515318at2759"/>
<reference evidence="1 2" key="1">
    <citation type="journal article" date="2019" name="Sci. Rep.">
        <title>Orb-weaving spider Araneus ventricosus genome elucidates the spidroin gene catalogue.</title>
        <authorList>
            <person name="Kono N."/>
            <person name="Nakamura H."/>
            <person name="Ohtoshi R."/>
            <person name="Moran D.A.P."/>
            <person name="Shinohara A."/>
            <person name="Yoshida Y."/>
            <person name="Fujiwara M."/>
            <person name="Mori M."/>
            <person name="Tomita M."/>
            <person name="Arakawa K."/>
        </authorList>
    </citation>
    <scope>NUCLEOTIDE SEQUENCE [LARGE SCALE GENOMIC DNA]</scope>
</reference>
<dbReference type="AlphaFoldDB" id="A0A4Y2BKT3"/>
<comment type="caution">
    <text evidence="1">The sequence shown here is derived from an EMBL/GenBank/DDBJ whole genome shotgun (WGS) entry which is preliminary data.</text>
</comment>
<gene>
    <name evidence="1" type="ORF">AVEN_119069_1</name>
</gene>
<keyword evidence="2" id="KW-1185">Reference proteome</keyword>
<protein>
    <submittedName>
        <fullName evidence="1">Uncharacterized protein</fullName>
    </submittedName>
</protein>
<proteinExistence type="predicted"/>
<dbReference type="Proteomes" id="UP000499080">
    <property type="component" value="Unassembled WGS sequence"/>
</dbReference>